<organism evidence="1 2">
    <name type="scientific">Fusarium oxysporum NRRL 32931</name>
    <dbReference type="NCBI Taxonomy" id="660029"/>
    <lineage>
        <taxon>Eukaryota</taxon>
        <taxon>Fungi</taxon>
        <taxon>Dikarya</taxon>
        <taxon>Ascomycota</taxon>
        <taxon>Pezizomycotina</taxon>
        <taxon>Sordariomycetes</taxon>
        <taxon>Hypocreomycetidae</taxon>
        <taxon>Hypocreales</taxon>
        <taxon>Nectriaceae</taxon>
        <taxon>Fusarium</taxon>
        <taxon>Fusarium oxysporum species complex</taxon>
    </lineage>
</organism>
<gene>
    <name evidence="1" type="ORF">FOYG_06130</name>
</gene>
<proteinExistence type="predicted"/>
<evidence type="ECO:0000313" key="2">
    <source>
        <dbReference type="Proteomes" id="UP000030753"/>
    </source>
</evidence>
<protein>
    <submittedName>
        <fullName evidence="1">Uncharacterized protein</fullName>
    </submittedName>
</protein>
<dbReference type="Proteomes" id="UP000030753">
    <property type="component" value="Unassembled WGS sequence"/>
</dbReference>
<accession>W9IH16</accession>
<name>W9IH16_FUSOX</name>
<reference evidence="1 2" key="1">
    <citation type="submission" date="2011-06" db="EMBL/GenBank/DDBJ databases">
        <title>The Genome Sequence of Fusarium oxysporum FOSC 3-a.</title>
        <authorList>
            <consortium name="The Broad Institute Genome Sequencing Platform"/>
            <person name="Ma L.-J."/>
            <person name="Gale L.R."/>
            <person name="Schwartz D.C."/>
            <person name="Zhou S."/>
            <person name="Corby-Kistler H."/>
            <person name="Young S.K."/>
            <person name="Zeng Q."/>
            <person name="Gargeya S."/>
            <person name="Fitzgerald M."/>
            <person name="Haas B."/>
            <person name="Abouelleil A."/>
            <person name="Alvarado L."/>
            <person name="Arachchi H.M."/>
            <person name="Berlin A."/>
            <person name="Brown A."/>
            <person name="Chapman S.B."/>
            <person name="Chen Z."/>
            <person name="Dunbar C."/>
            <person name="Freedman E."/>
            <person name="Gearin G."/>
            <person name="Gellesch M."/>
            <person name="Goldberg J."/>
            <person name="Griggs A."/>
            <person name="Gujja S."/>
            <person name="Heiman D."/>
            <person name="Howarth C."/>
            <person name="Larson L."/>
            <person name="Lui A."/>
            <person name="MacDonald P.J.P."/>
            <person name="Mehta T."/>
            <person name="Montmayeur A."/>
            <person name="Murphy C."/>
            <person name="Neiman D."/>
            <person name="Pearson M."/>
            <person name="Priest M."/>
            <person name="Roberts A."/>
            <person name="Saif S."/>
            <person name="Shea T."/>
            <person name="Shenoy N."/>
            <person name="Sisk P."/>
            <person name="Stolte C."/>
            <person name="Sykes S."/>
            <person name="Wortman J."/>
            <person name="Nusbaum C."/>
            <person name="Birren B."/>
        </authorList>
    </citation>
    <scope>NUCLEOTIDE SEQUENCE [LARGE SCALE GENOMIC DNA]</scope>
    <source>
        <strain evidence="2">FOSC 3-a</strain>
    </source>
</reference>
<dbReference type="HOGENOM" id="CLU_3399409_0_0_1"/>
<evidence type="ECO:0000313" key="1">
    <source>
        <dbReference type="EMBL" id="EWY92600.1"/>
    </source>
</evidence>
<dbReference type="AlphaFoldDB" id="W9IH16"/>
<dbReference type="EMBL" id="JH717842">
    <property type="protein sequence ID" value="EWY92600.1"/>
    <property type="molecule type" value="Genomic_DNA"/>
</dbReference>
<sequence>MPTLDESWDANAATTLRDDATWTVWSEVWFD</sequence>